<evidence type="ECO:0000313" key="8">
    <source>
        <dbReference type="EMBL" id="ACQ94480.1"/>
    </source>
</evidence>
<dbReference type="InterPro" id="IPR039672">
    <property type="entry name" value="MFS_2"/>
</dbReference>
<dbReference type="AlphaFoldDB" id="C4LCH6"/>
<evidence type="ECO:0000256" key="6">
    <source>
        <dbReference type="ARBA" id="ARBA00023136"/>
    </source>
</evidence>
<dbReference type="STRING" id="595494.Tola_2891"/>
<feature type="transmembrane region" description="Helical" evidence="7">
    <location>
        <begin position="323"/>
        <end position="345"/>
    </location>
</feature>
<dbReference type="RefSeq" id="WP_015879929.1">
    <property type="nucleotide sequence ID" value="NC_012691.1"/>
</dbReference>
<evidence type="ECO:0000256" key="2">
    <source>
        <dbReference type="ARBA" id="ARBA00009617"/>
    </source>
</evidence>
<dbReference type="KEGG" id="tau:Tola_2891"/>
<reference evidence="9" key="1">
    <citation type="submission" date="2009-05" db="EMBL/GenBank/DDBJ databases">
        <title>Complete sequence of Tolumonas auensis DSM 9187.</title>
        <authorList>
            <consortium name="US DOE Joint Genome Institute"/>
            <person name="Lucas S."/>
            <person name="Copeland A."/>
            <person name="Lapidus A."/>
            <person name="Glavina del Rio T."/>
            <person name="Tice H."/>
            <person name="Bruce D."/>
            <person name="Goodwin L."/>
            <person name="Pitluck S."/>
            <person name="Chertkov O."/>
            <person name="Brettin T."/>
            <person name="Detter J.C."/>
            <person name="Han C."/>
            <person name="Larimer F."/>
            <person name="Land M."/>
            <person name="Hauser L."/>
            <person name="Kyrpides N."/>
            <person name="Mikhailova N."/>
            <person name="Spring S."/>
            <person name="Beller H."/>
        </authorList>
    </citation>
    <scope>NUCLEOTIDE SEQUENCE [LARGE SCALE GENOMIC DNA]</scope>
    <source>
        <strain evidence="9">DSM 9187 / TA4</strain>
    </source>
</reference>
<name>C4LCH6_TOLAT</name>
<dbReference type="SUPFAM" id="SSF103473">
    <property type="entry name" value="MFS general substrate transporter"/>
    <property type="match status" value="1"/>
</dbReference>
<dbReference type="InterPro" id="IPR036259">
    <property type="entry name" value="MFS_trans_sf"/>
</dbReference>
<evidence type="ECO:0000256" key="3">
    <source>
        <dbReference type="ARBA" id="ARBA00022475"/>
    </source>
</evidence>
<dbReference type="PROSITE" id="PS00872">
    <property type="entry name" value="NA_GALACTOSIDE_SYMP"/>
    <property type="match status" value="1"/>
</dbReference>
<keyword evidence="6 7" id="KW-0472">Membrane</keyword>
<dbReference type="Gene3D" id="1.20.1250.20">
    <property type="entry name" value="MFS general substrate transporter like domains"/>
    <property type="match status" value="2"/>
</dbReference>
<dbReference type="EMBL" id="CP001616">
    <property type="protein sequence ID" value="ACQ94480.1"/>
    <property type="molecule type" value="Genomic_DNA"/>
</dbReference>
<keyword evidence="9" id="KW-1185">Reference proteome</keyword>
<feature type="transmembrane region" description="Helical" evidence="7">
    <location>
        <begin position="111"/>
        <end position="133"/>
    </location>
</feature>
<keyword evidence="5 7" id="KW-1133">Transmembrane helix</keyword>
<dbReference type="GO" id="GO:0008643">
    <property type="term" value="P:carbohydrate transport"/>
    <property type="evidence" value="ECO:0007669"/>
    <property type="project" value="InterPro"/>
</dbReference>
<sequence>MSNVRPLTWRNVLGFGLGDVANNFAFAMGALFLLNYYTDVAGISAAAAGTMLAAVRIYDAVMDIVAGRVIDRTSTRWGRFRPFLIWGAIPLMLLSVAVFSVPAGWDATEKLIYAYVTYALLGTAYSFVNIPYGSLATVMTQQPRERARLGASRTIMASLTFVFLALVLGPVVRSVSGAELQAQLTQFTLILAVAGLVLYFLCFKSTREVVQRDIESPALKESVGTLFGNRPLMMLCLVALCVLIGYFALAASAMYYARYVLGDAKLFVTMIVIISLVGTLIAAPLVPALVGRFGKKNAFLLGLGLGAAGFTSLFLSPTTSLGMIYFSLGLGSVGVMMSMTVMWALEADTVEYGEWKTGIRIEGLTYSFFSFTRKCGQALGGSIPAFLLAGSGYIPNAATQSENALQGIQQAIALVPAAAFAIAFILMLFYPLTDKRHAELVKEIQERRANGTGSAKATSKAGVSVGQAATEIA</sequence>
<feature type="transmembrane region" description="Helical" evidence="7">
    <location>
        <begin position="298"/>
        <end position="317"/>
    </location>
</feature>
<organism evidence="8 9">
    <name type="scientific">Tolumonas auensis (strain DSM 9187 / NBRC 110442 / TA 4)</name>
    <dbReference type="NCBI Taxonomy" id="595494"/>
    <lineage>
        <taxon>Bacteria</taxon>
        <taxon>Pseudomonadati</taxon>
        <taxon>Pseudomonadota</taxon>
        <taxon>Gammaproteobacteria</taxon>
        <taxon>Aeromonadales</taxon>
        <taxon>Aeromonadaceae</taxon>
        <taxon>Tolumonas</taxon>
    </lineage>
</organism>
<dbReference type="PANTHER" id="PTHR11328:SF39">
    <property type="entry name" value="2,3-DIHYDROXYPROPANE-1-SULFONATE EXPORTER-RELATED"/>
    <property type="match status" value="1"/>
</dbReference>
<dbReference type="Proteomes" id="UP000009073">
    <property type="component" value="Chromosome"/>
</dbReference>
<dbReference type="InterPro" id="IPR018043">
    <property type="entry name" value="Na/Gal_symport_CS"/>
</dbReference>
<comment type="subcellular location">
    <subcellularLocation>
        <location evidence="1">Cell membrane</location>
        <topology evidence="1">Multi-pass membrane protein</topology>
    </subcellularLocation>
</comment>
<dbReference type="OrthoDB" id="181905at2"/>
<feature type="transmembrane region" description="Helical" evidence="7">
    <location>
        <begin position="40"/>
        <end position="62"/>
    </location>
</feature>
<evidence type="ECO:0000256" key="1">
    <source>
        <dbReference type="ARBA" id="ARBA00004651"/>
    </source>
</evidence>
<proteinExistence type="inferred from homology"/>
<feature type="transmembrane region" description="Helical" evidence="7">
    <location>
        <begin position="378"/>
        <end position="395"/>
    </location>
</feature>
<evidence type="ECO:0000256" key="7">
    <source>
        <dbReference type="SAM" id="Phobius"/>
    </source>
</evidence>
<keyword evidence="4 7" id="KW-0812">Transmembrane</keyword>
<evidence type="ECO:0000256" key="4">
    <source>
        <dbReference type="ARBA" id="ARBA00022692"/>
    </source>
</evidence>
<gene>
    <name evidence="8" type="ordered locus">Tola_2891</name>
</gene>
<dbReference type="Pfam" id="PF13347">
    <property type="entry name" value="MFS_2"/>
    <property type="match status" value="1"/>
</dbReference>
<dbReference type="PANTHER" id="PTHR11328">
    <property type="entry name" value="MAJOR FACILITATOR SUPERFAMILY DOMAIN-CONTAINING PROTEIN"/>
    <property type="match status" value="1"/>
</dbReference>
<protein>
    <submittedName>
        <fullName evidence="8">Sugar (Glycoside-Pentoside-Hexuronide) transporter</fullName>
    </submittedName>
</protein>
<feature type="transmembrane region" description="Helical" evidence="7">
    <location>
        <begin position="12"/>
        <end position="34"/>
    </location>
</feature>
<evidence type="ECO:0000313" key="9">
    <source>
        <dbReference type="Proteomes" id="UP000009073"/>
    </source>
</evidence>
<feature type="transmembrane region" description="Helical" evidence="7">
    <location>
        <begin position="184"/>
        <end position="202"/>
    </location>
</feature>
<feature type="transmembrane region" description="Helical" evidence="7">
    <location>
        <begin position="232"/>
        <end position="254"/>
    </location>
</feature>
<dbReference type="HOGENOM" id="CLU_027408_0_1_6"/>
<dbReference type="GO" id="GO:0006814">
    <property type="term" value="P:sodium ion transport"/>
    <property type="evidence" value="ECO:0007669"/>
    <property type="project" value="InterPro"/>
</dbReference>
<feature type="transmembrane region" description="Helical" evidence="7">
    <location>
        <begin position="407"/>
        <end position="430"/>
    </location>
</feature>
<dbReference type="InterPro" id="IPR001927">
    <property type="entry name" value="Na/Gal_symport"/>
</dbReference>
<reference evidence="8 9" key="2">
    <citation type="journal article" date="2011" name="Stand. Genomic Sci.">
        <title>Complete genome sequence of Tolumonas auensis type strain (TA 4).</title>
        <authorList>
            <person name="Chertkov O."/>
            <person name="Copeland A."/>
            <person name="Lucas S."/>
            <person name="Lapidus A."/>
            <person name="Berry K.W."/>
            <person name="Detter J.C."/>
            <person name="Del Rio T.G."/>
            <person name="Hammon N."/>
            <person name="Dalin E."/>
            <person name="Tice H."/>
            <person name="Pitluck S."/>
            <person name="Richardson P."/>
            <person name="Bruce D."/>
            <person name="Goodwin L."/>
            <person name="Han C."/>
            <person name="Tapia R."/>
            <person name="Saunders E."/>
            <person name="Schmutz J."/>
            <person name="Brettin T."/>
            <person name="Larimer F."/>
            <person name="Land M."/>
            <person name="Hauser L."/>
            <person name="Spring S."/>
            <person name="Rohde M."/>
            <person name="Kyrpides N.C."/>
            <person name="Ivanova N."/>
            <person name="Goker M."/>
            <person name="Beller H.R."/>
            <person name="Klenk H.P."/>
            <person name="Woyke T."/>
        </authorList>
    </citation>
    <scope>NUCLEOTIDE SEQUENCE [LARGE SCALE GENOMIC DNA]</scope>
    <source>
        <strain evidence="9">DSM 9187 / TA4</strain>
    </source>
</reference>
<keyword evidence="3" id="KW-1003">Cell membrane</keyword>
<feature type="transmembrane region" description="Helical" evidence="7">
    <location>
        <begin position="83"/>
        <end position="105"/>
    </location>
</feature>
<feature type="transmembrane region" description="Helical" evidence="7">
    <location>
        <begin position="266"/>
        <end position="286"/>
    </location>
</feature>
<dbReference type="NCBIfam" id="NF007353">
    <property type="entry name" value="PRK09848.1"/>
    <property type="match status" value="1"/>
</dbReference>
<feature type="transmembrane region" description="Helical" evidence="7">
    <location>
        <begin position="154"/>
        <end position="172"/>
    </location>
</feature>
<evidence type="ECO:0000256" key="5">
    <source>
        <dbReference type="ARBA" id="ARBA00022989"/>
    </source>
</evidence>
<dbReference type="GO" id="GO:0005886">
    <property type="term" value="C:plasma membrane"/>
    <property type="evidence" value="ECO:0007669"/>
    <property type="project" value="UniProtKB-SubCell"/>
</dbReference>
<dbReference type="eggNOG" id="COG2211">
    <property type="taxonomic scope" value="Bacteria"/>
</dbReference>
<comment type="similarity">
    <text evidence="2">Belongs to the sodium:galactoside symporter (TC 2.A.2) family.</text>
</comment>
<accession>C4LCH6</accession>
<dbReference type="NCBIfam" id="TIGR00792">
    <property type="entry name" value="gph"/>
    <property type="match status" value="1"/>
</dbReference>
<dbReference type="CDD" id="cd17332">
    <property type="entry name" value="MFS_MelB_like"/>
    <property type="match status" value="1"/>
</dbReference>
<dbReference type="GO" id="GO:0015293">
    <property type="term" value="F:symporter activity"/>
    <property type="evidence" value="ECO:0007669"/>
    <property type="project" value="InterPro"/>
</dbReference>